<accession>A0A0F9VYH2</accession>
<comment type="caution">
    <text evidence="1">The sequence shown here is derived from an EMBL/GenBank/DDBJ whole genome shotgun (WGS) entry which is preliminary data.</text>
</comment>
<dbReference type="AlphaFoldDB" id="A0A0F9VYH2"/>
<dbReference type="EMBL" id="LAZR01000262">
    <property type="protein sequence ID" value="KKN78476.1"/>
    <property type="molecule type" value="Genomic_DNA"/>
</dbReference>
<evidence type="ECO:0000313" key="1">
    <source>
        <dbReference type="EMBL" id="KKN78476.1"/>
    </source>
</evidence>
<sequence length="52" mass="6049">MKLELHIKNTRGVKYNDIDELAEALKREGYEARVDAPGDSWNRYIVVSKEVK</sequence>
<protein>
    <submittedName>
        <fullName evidence="1">Uncharacterized protein</fullName>
    </submittedName>
</protein>
<proteinExistence type="predicted"/>
<organism evidence="1">
    <name type="scientific">marine sediment metagenome</name>
    <dbReference type="NCBI Taxonomy" id="412755"/>
    <lineage>
        <taxon>unclassified sequences</taxon>
        <taxon>metagenomes</taxon>
        <taxon>ecological metagenomes</taxon>
    </lineage>
</organism>
<reference evidence="1" key="1">
    <citation type="journal article" date="2015" name="Nature">
        <title>Complex archaea that bridge the gap between prokaryotes and eukaryotes.</title>
        <authorList>
            <person name="Spang A."/>
            <person name="Saw J.H."/>
            <person name="Jorgensen S.L."/>
            <person name="Zaremba-Niedzwiedzka K."/>
            <person name="Martijn J."/>
            <person name="Lind A.E."/>
            <person name="van Eijk R."/>
            <person name="Schleper C."/>
            <person name="Guy L."/>
            <person name="Ettema T.J."/>
        </authorList>
    </citation>
    <scope>NUCLEOTIDE SEQUENCE</scope>
</reference>
<gene>
    <name evidence="1" type="ORF">LCGC14_0350080</name>
</gene>
<name>A0A0F9VYH2_9ZZZZ</name>